<proteinExistence type="predicted"/>
<feature type="compositionally biased region" description="Basic and acidic residues" evidence="1">
    <location>
        <begin position="407"/>
        <end position="422"/>
    </location>
</feature>
<feature type="compositionally biased region" description="Polar residues" evidence="1">
    <location>
        <begin position="113"/>
        <end position="126"/>
    </location>
</feature>
<organism evidence="2 3">
    <name type="scientific">Decorospora gaudefroyi</name>
    <dbReference type="NCBI Taxonomy" id="184978"/>
    <lineage>
        <taxon>Eukaryota</taxon>
        <taxon>Fungi</taxon>
        <taxon>Dikarya</taxon>
        <taxon>Ascomycota</taxon>
        <taxon>Pezizomycotina</taxon>
        <taxon>Dothideomycetes</taxon>
        <taxon>Pleosporomycetidae</taxon>
        <taxon>Pleosporales</taxon>
        <taxon>Pleosporineae</taxon>
        <taxon>Pleosporaceae</taxon>
        <taxon>Decorospora</taxon>
    </lineage>
</organism>
<accession>A0A6A5KL18</accession>
<sequence>MGYFHGLETPDSRASVPAEFARKTPQRLTTQLLPVQIVQKSIMIAVENLDLSRASIPCLSGGGRRKSSNISSYLTPAGHSLGKDSSRPKSVHASLIAAPSGHPRAINVDRHTGAQSRTPSIPTSGSRVHDDSRSDPSKQASIPPVYGPHHSKVLLAERTEVPNTPTQRSSQLEFPNTTSRTQESVKFNADEPVLDAPAQSQEHAPPRTLCSACRKHWVSSTTENEIMQCRPCLNRSLITTRENPEIPETPDASPSRDTLTQNNTVFESSAAFPDPCITASTTTPASVSDPVASKPKIGSVHNDEIICTTTKPQQDSTESHDPAEVFPAAGIVVQIVVCEPDQVKTTSMPLDKASLRKPRLDHQERRDAEFVLEASTVLQEDRPMEALPSTVSGLNQAEKSASPRSPPAREVEKNIDILEADHPGPNTGESTSVDGSARPVSHSEPSTNRNPRSRTPPVPEKRHTNRELAQIALAGANGSRLTSSQMTGWLVQKFPYLQEAQIAWARSFKTVLSRFPEFVSSRAPRARGSTKVYGFATTQHRVRFETEYQAYCAEPVSGTNHLPPRTEQDQHRAETITQPAHGAEWEDVCKELVETGAPTPSKPRSQHQYHSTTQPAIRAHNEDTLCSLVQGAVNKSTPTRRVVAPISPKMNPIATFIASSSSTPTLRMLSIETMTPAEKASKIAEIRARPSRKTFFGSDYRLAHVRRYGRQDIHDESDGAWKKPTKKEKDSRSSGEKAGVKHDTRTLRGIFGLPTNAVPMNDGQELAFRDGTLINGKLPRSRQTYRVGKMFGGELTTRLS</sequence>
<dbReference type="EMBL" id="ML975292">
    <property type="protein sequence ID" value="KAF1835074.1"/>
    <property type="molecule type" value="Genomic_DNA"/>
</dbReference>
<evidence type="ECO:0000256" key="1">
    <source>
        <dbReference type="SAM" id="MobiDB-lite"/>
    </source>
</evidence>
<feature type="region of interest" description="Disordered" evidence="1">
    <location>
        <begin position="162"/>
        <end position="182"/>
    </location>
</feature>
<evidence type="ECO:0000313" key="2">
    <source>
        <dbReference type="EMBL" id="KAF1835074.1"/>
    </source>
</evidence>
<keyword evidence="3" id="KW-1185">Reference proteome</keyword>
<feature type="compositionally biased region" description="Basic and acidic residues" evidence="1">
    <location>
        <begin position="127"/>
        <end position="136"/>
    </location>
</feature>
<reference evidence="2" key="1">
    <citation type="submission" date="2020-01" db="EMBL/GenBank/DDBJ databases">
        <authorList>
            <consortium name="DOE Joint Genome Institute"/>
            <person name="Haridas S."/>
            <person name="Albert R."/>
            <person name="Binder M."/>
            <person name="Bloem J."/>
            <person name="Labutti K."/>
            <person name="Salamov A."/>
            <person name="Andreopoulos B."/>
            <person name="Baker S.E."/>
            <person name="Barry K."/>
            <person name="Bills G."/>
            <person name="Bluhm B.H."/>
            <person name="Cannon C."/>
            <person name="Castanera R."/>
            <person name="Culley D.E."/>
            <person name="Daum C."/>
            <person name="Ezra D."/>
            <person name="Gonzalez J.B."/>
            <person name="Henrissat B."/>
            <person name="Kuo A."/>
            <person name="Liang C."/>
            <person name="Lipzen A."/>
            <person name="Lutzoni F."/>
            <person name="Magnuson J."/>
            <person name="Mondo S."/>
            <person name="Nolan M."/>
            <person name="Ohm R."/>
            <person name="Pangilinan J."/>
            <person name="Park H.-J."/>
            <person name="Ramirez L."/>
            <person name="Alfaro M."/>
            <person name="Sun H."/>
            <person name="Tritt A."/>
            <person name="Yoshinaga Y."/>
            <person name="Zwiers L.-H."/>
            <person name="Turgeon B.G."/>
            <person name="Goodwin S.B."/>
            <person name="Spatafora J.W."/>
            <person name="Crous P.W."/>
            <person name="Grigoriev I.V."/>
        </authorList>
    </citation>
    <scope>NUCLEOTIDE SEQUENCE</scope>
    <source>
        <strain evidence="2">P77</strain>
    </source>
</reference>
<feature type="region of interest" description="Disordered" evidence="1">
    <location>
        <begin position="60"/>
        <end position="148"/>
    </location>
</feature>
<feature type="region of interest" description="Disordered" evidence="1">
    <location>
        <begin position="715"/>
        <end position="745"/>
    </location>
</feature>
<dbReference type="AlphaFoldDB" id="A0A6A5KL18"/>
<evidence type="ECO:0008006" key="4">
    <source>
        <dbReference type="Google" id="ProtNLM"/>
    </source>
</evidence>
<protein>
    <recommendedName>
        <fullName evidence="4">Fork-head domain-containing protein</fullName>
    </recommendedName>
</protein>
<dbReference type="OrthoDB" id="5431456at2759"/>
<feature type="compositionally biased region" description="Polar residues" evidence="1">
    <location>
        <begin position="389"/>
        <end position="403"/>
    </location>
</feature>
<dbReference type="Proteomes" id="UP000800040">
    <property type="component" value="Unassembled WGS sequence"/>
</dbReference>
<evidence type="ECO:0000313" key="3">
    <source>
        <dbReference type="Proteomes" id="UP000800040"/>
    </source>
</evidence>
<name>A0A6A5KL18_9PLEO</name>
<gene>
    <name evidence="2" type="ORF">BDW02DRAFT_579049</name>
</gene>
<feature type="region of interest" description="Disordered" evidence="1">
    <location>
        <begin position="381"/>
        <end position="464"/>
    </location>
</feature>